<evidence type="ECO:0000256" key="2">
    <source>
        <dbReference type="SAM" id="SignalP"/>
    </source>
</evidence>
<dbReference type="AlphaFoldDB" id="A0A6J3JXK4"/>
<protein>
    <submittedName>
        <fullName evidence="5">Uncharacterized protein LOC117230962</fullName>
    </submittedName>
</protein>
<dbReference type="PROSITE" id="PS50940">
    <property type="entry name" value="CHIT_BIND_II"/>
    <property type="match status" value="1"/>
</dbReference>
<dbReference type="InterPro" id="IPR052976">
    <property type="entry name" value="Scoloptoxin-like"/>
</dbReference>
<dbReference type="Gene3D" id="2.170.140.10">
    <property type="entry name" value="Chitin binding domain"/>
    <property type="match status" value="1"/>
</dbReference>
<feature type="chain" id="PRO_5026735510" evidence="2">
    <location>
        <begin position="27"/>
        <end position="643"/>
    </location>
</feature>
<organism evidence="4 5">
    <name type="scientific">Bombus vosnesenskii</name>
    <dbReference type="NCBI Taxonomy" id="207650"/>
    <lineage>
        <taxon>Eukaryota</taxon>
        <taxon>Metazoa</taxon>
        <taxon>Ecdysozoa</taxon>
        <taxon>Arthropoda</taxon>
        <taxon>Hexapoda</taxon>
        <taxon>Insecta</taxon>
        <taxon>Pterygota</taxon>
        <taxon>Neoptera</taxon>
        <taxon>Endopterygota</taxon>
        <taxon>Hymenoptera</taxon>
        <taxon>Apocrita</taxon>
        <taxon>Aculeata</taxon>
        <taxon>Apoidea</taxon>
        <taxon>Anthophila</taxon>
        <taxon>Apidae</taxon>
        <taxon>Bombus</taxon>
        <taxon>Pyrobombus</taxon>
    </lineage>
</organism>
<keyword evidence="4" id="KW-1185">Reference proteome</keyword>
<feature type="compositionally biased region" description="Basic and acidic residues" evidence="1">
    <location>
        <begin position="615"/>
        <end position="643"/>
    </location>
</feature>
<dbReference type="Pfam" id="PF01607">
    <property type="entry name" value="CBM_14"/>
    <property type="match status" value="1"/>
</dbReference>
<name>A0A6J3JXK4_9HYME</name>
<evidence type="ECO:0000256" key="1">
    <source>
        <dbReference type="SAM" id="MobiDB-lite"/>
    </source>
</evidence>
<dbReference type="GeneID" id="117230962"/>
<dbReference type="PANTHER" id="PTHR22933:SF18">
    <property type="match status" value="1"/>
</dbReference>
<evidence type="ECO:0000313" key="4">
    <source>
        <dbReference type="Proteomes" id="UP000504631"/>
    </source>
</evidence>
<dbReference type="RefSeq" id="XP_033344845.1">
    <property type="nucleotide sequence ID" value="XM_033488954.1"/>
</dbReference>
<dbReference type="KEGG" id="bvk:117230962"/>
<dbReference type="PANTHER" id="PTHR22933">
    <property type="entry name" value="FI18007P1-RELATED"/>
    <property type="match status" value="1"/>
</dbReference>
<dbReference type="InterPro" id="IPR002557">
    <property type="entry name" value="Chitin-bd_dom"/>
</dbReference>
<dbReference type="Proteomes" id="UP000504631">
    <property type="component" value="Unplaced"/>
</dbReference>
<dbReference type="GO" id="GO:0008061">
    <property type="term" value="F:chitin binding"/>
    <property type="evidence" value="ECO:0007669"/>
    <property type="project" value="InterPro"/>
</dbReference>
<accession>A0A6J3JXK4</accession>
<dbReference type="SUPFAM" id="SSF57625">
    <property type="entry name" value="Invertebrate chitin-binding proteins"/>
    <property type="match status" value="1"/>
</dbReference>
<gene>
    <name evidence="5" type="primary">LOC117230962</name>
</gene>
<proteinExistence type="predicted"/>
<evidence type="ECO:0000313" key="5">
    <source>
        <dbReference type="RefSeq" id="XP_033344845.1"/>
    </source>
</evidence>
<dbReference type="SMART" id="SM00494">
    <property type="entry name" value="ChtBD2"/>
    <property type="match status" value="1"/>
</dbReference>
<dbReference type="GO" id="GO:0005576">
    <property type="term" value="C:extracellular region"/>
    <property type="evidence" value="ECO:0007669"/>
    <property type="project" value="InterPro"/>
</dbReference>
<feature type="region of interest" description="Disordered" evidence="1">
    <location>
        <begin position="612"/>
        <end position="643"/>
    </location>
</feature>
<reference evidence="5" key="1">
    <citation type="submission" date="2025-08" db="UniProtKB">
        <authorList>
            <consortium name="RefSeq"/>
        </authorList>
    </citation>
    <scope>IDENTIFICATION</scope>
    <source>
        <tissue evidence="5">Muscle</tissue>
    </source>
</reference>
<keyword evidence="2" id="KW-0732">Signal</keyword>
<dbReference type="InterPro" id="IPR036508">
    <property type="entry name" value="Chitin-bd_dom_sf"/>
</dbReference>
<evidence type="ECO:0000259" key="3">
    <source>
        <dbReference type="PROSITE" id="PS50940"/>
    </source>
</evidence>
<feature type="domain" description="Chitin-binding type-2" evidence="3">
    <location>
        <begin position="503"/>
        <end position="562"/>
    </location>
</feature>
<sequence>MRSPSVPVCFVHVLLCALVLTTKTSAASSDSNSTKVVVDEEDDESLPEITLEEFKERYRRLIPYMTFYVANNYVNGQNPVSQGTPGKEIQSGLVGVRKSPQSFVRVNTVPRRTNNYRTNVPNQDKKFIPSIQYDPRNVGADSDYFTPVRHSSKVNYEEYPIPYQLYRDQKVAYPEITTVSSQAIRKENRYYANVRPLRPYTTNGRDHLPRKQPIKPIYSNLRDEYMLDYNVRPSTAVNYPAKEFQDHRQIPLPNVYPNVLEPLPASKQSPMLALPRNPNVNLQQIVESFQLSERLPETLNKDNIDNSLKTLVEILNILHSTKKEEFPQIQASPLTPVVAPLPPRIPEKPTSFRVRPQTRPKVITETRFQATPNPLYLTDDPERYKITSYEDETKPKPPPQSNYNTNSLTNNNVVEYYVPIVQEIPTKQKEPFLPTIRPQTNEDPTDHSYAITEDLSDDVLQQERYPLPPVTTEVVPQTSLKYGATRGKANVDYPAYSSIPRTNFNCKEQRYKGFFGDPDTGCQVWHYCDLNGGKSSFLCPNGTIFSQVALTCDWWFNVKCETTTQLYVLNERLYKYILPIMPKFPEDFTGPEVDRYLELKFKEMEAKLKEKKLKKQQEEKEKEKEKQKEKLKDKQQTQEKENE</sequence>
<feature type="region of interest" description="Disordered" evidence="1">
    <location>
        <begin position="389"/>
        <end position="408"/>
    </location>
</feature>
<feature type="signal peptide" evidence="2">
    <location>
        <begin position="1"/>
        <end position="26"/>
    </location>
</feature>